<organism evidence="1 2">
    <name type="scientific">Moellerella wisconsensis ATCC 35017</name>
    <dbReference type="NCBI Taxonomy" id="1354267"/>
    <lineage>
        <taxon>Bacteria</taxon>
        <taxon>Pseudomonadati</taxon>
        <taxon>Pseudomonadota</taxon>
        <taxon>Gammaproteobacteria</taxon>
        <taxon>Enterobacterales</taxon>
        <taxon>Morganellaceae</taxon>
        <taxon>Moellerella</taxon>
    </lineage>
</organism>
<dbReference type="AlphaFoldDB" id="A0A0N0Z8I0"/>
<reference evidence="1 2" key="1">
    <citation type="submission" date="2015-07" db="EMBL/GenBank/DDBJ databases">
        <title>ATOL: Assembling a taxonomically balanced genome-scale reconstruction of the evolutionary history of the Enterobacteriaceae.</title>
        <authorList>
            <person name="Plunkett G.III."/>
            <person name="Neeno-Eckwall E.C."/>
            <person name="Glasner J.D."/>
            <person name="Perna N.T."/>
        </authorList>
    </citation>
    <scope>NUCLEOTIDE SEQUENCE [LARGE SCALE GENOMIC DNA]</scope>
    <source>
        <strain evidence="1 2">ATCC 35017</strain>
    </source>
</reference>
<comment type="caution">
    <text evidence="1">The sequence shown here is derived from an EMBL/GenBank/DDBJ whole genome shotgun (WGS) entry which is preliminary data.</text>
</comment>
<dbReference type="Proteomes" id="UP000053226">
    <property type="component" value="Unassembled WGS sequence"/>
</dbReference>
<evidence type="ECO:0000313" key="1">
    <source>
        <dbReference type="EMBL" id="KPD02696.1"/>
    </source>
</evidence>
<dbReference type="OrthoDB" id="7065744at2"/>
<protein>
    <recommendedName>
        <fullName evidence="3">Lipoprotein</fullName>
    </recommendedName>
</protein>
<name>A0A0N0Z8I0_9GAMM</name>
<dbReference type="PROSITE" id="PS51257">
    <property type="entry name" value="PROKAR_LIPOPROTEIN"/>
    <property type="match status" value="1"/>
</dbReference>
<gene>
    <name evidence="1" type="ORF">M992_1852</name>
</gene>
<dbReference type="Pfam" id="PF03891">
    <property type="entry name" value="DUF333"/>
    <property type="match status" value="1"/>
</dbReference>
<dbReference type="RefSeq" id="WP_053908250.1">
    <property type="nucleotide sequence ID" value="NZ_CAWMUS010000018.1"/>
</dbReference>
<proteinExistence type="predicted"/>
<evidence type="ECO:0000313" key="2">
    <source>
        <dbReference type="Proteomes" id="UP000053226"/>
    </source>
</evidence>
<dbReference type="EMBL" id="LGAA01000018">
    <property type="protein sequence ID" value="KPD02696.1"/>
    <property type="molecule type" value="Genomic_DNA"/>
</dbReference>
<evidence type="ECO:0008006" key="3">
    <source>
        <dbReference type="Google" id="ProtNLM"/>
    </source>
</evidence>
<keyword evidence="2" id="KW-1185">Reference proteome</keyword>
<dbReference type="InterPro" id="IPR005590">
    <property type="entry name" value="DUF333"/>
</dbReference>
<sequence>MNRFTGNIASLTVLGIILSIVSGCSNSSAQQKQRQYVNQDADYARQVINLGPGINEACTSAGGIPSLTQQLDGAKTPVCQFANGKRCDIDAIQYGSCL</sequence>
<accession>A0A0N0Z8I0</accession>